<proteinExistence type="predicted"/>
<reference evidence="3" key="1">
    <citation type="journal article" date="2020" name="Nat. Commun.">
        <title>Genome sequence of the cluster root forming white lupin.</title>
        <authorList>
            <person name="Hufnagel B."/>
            <person name="Marques A."/>
            <person name="Soriano A."/>
            <person name="Marques L."/>
            <person name="Divol F."/>
            <person name="Doumas P."/>
            <person name="Sallet E."/>
            <person name="Mancinotti D."/>
            <person name="Carrere S."/>
            <person name="Marande W."/>
            <person name="Arribat S."/>
            <person name="Keller J."/>
            <person name="Huneau C."/>
            <person name="Blein T."/>
            <person name="Aime D."/>
            <person name="Laguerre M."/>
            <person name="Taylor J."/>
            <person name="Schubert V."/>
            <person name="Nelson M."/>
            <person name="Geu-Flores F."/>
            <person name="Crespi M."/>
            <person name="Gallardo-Guerrero K."/>
            <person name="Delaux P.-M."/>
            <person name="Salse J."/>
            <person name="Berges H."/>
            <person name="Guyot R."/>
            <person name="Gouzy J."/>
            <person name="Peret B."/>
        </authorList>
    </citation>
    <scope>NUCLEOTIDE SEQUENCE [LARGE SCALE GENOMIC DNA]</scope>
    <source>
        <strain evidence="3">cv. Amiga</strain>
    </source>
</reference>
<evidence type="ECO:0000256" key="1">
    <source>
        <dbReference type="SAM" id="Phobius"/>
    </source>
</evidence>
<dbReference type="AlphaFoldDB" id="A0A6A4PHL0"/>
<keyword evidence="3" id="KW-1185">Reference proteome</keyword>
<keyword evidence="1" id="KW-0472">Membrane</keyword>
<feature type="transmembrane region" description="Helical" evidence="1">
    <location>
        <begin position="24"/>
        <end position="41"/>
    </location>
</feature>
<keyword evidence="1" id="KW-1133">Transmembrane helix</keyword>
<sequence>MSCPSGIELNVLPKWYWIECLARVWYWIECLALCGIVKVRVSGKWLCKT</sequence>
<evidence type="ECO:0000313" key="2">
    <source>
        <dbReference type="EMBL" id="KAE9600970.1"/>
    </source>
</evidence>
<keyword evidence="1" id="KW-0812">Transmembrane</keyword>
<dbReference type="EMBL" id="WOCE01000013">
    <property type="protein sequence ID" value="KAE9600970.1"/>
    <property type="molecule type" value="Genomic_DNA"/>
</dbReference>
<organism evidence="2 3">
    <name type="scientific">Lupinus albus</name>
    <name type="common">White lupine</name>
    <name type="synonym">Lupinus termis</name>
    <dbReference type="NCBI Taxonomy" id="3870"/>
    <lineage>
        <taxon>Eukaryota</taxon>
        <taxon>Viridiplantae</taxon>
        <taxon>Streptophyta</taxon>
        <taxon>Embryophyta</taxon>
        <taxon>Tracheophyta</taxon>
        <taxon>Spermatophyta</taxon>
        <taxon>Magnoliopsida</taxon>
        <taxon>eudicotyledons</taxon>
        <taxon>Gunneridae</taxon>
        <taxon>Pentapetalae</taxon>
        <taxon>rosids</taxon>
        <taxon>fabids</taxon>
        <taxon>Fabales</taxon>
        <taxon>Fabaceae</taxon>
        <taxon>Papilionoideae</taxon>
        <taxon>50 kb inversion clade</taxon>
        <taxon>genistoids sensu lato</taxon>
        <taxon>core genistoids</taxon>
        <taxon>Genisteae</taxon>
        <taxon>Lupinus</taxon>
    </lineage>
</organism>
<name>A0A6A4PHL0_LUPAL</name>
<protein>
    <submittedName>
        <fullName evidence="2">Uncharacterized protein</fullName>
    </submittedName>
</protein>
<dbReference type="Proteomes" id="UP000447434">
    <property type="component" value="Chromosome 13"/>
</dbReference>
<evidence type="ECO:0000313" key="3">
    <source>
        <dbReference type="Proteomes" id="UP000447434"/>
    </source>
</evidence>
<gene>
    <name evidence="2" type="ORF">Lalb_Chr13g0292711</name>
</gene>
<accession>A0A6A4PHL0</accession>
<comment type="caution">
    <text evidence="2">The sequence shown here is derived from an EMBL/GenBank/DDBJ whole genome shotgun (WGS) entry which is preliminary data.</text>
</comment>